<keyword evidence="7" id="KW-0539">Nucleus</keyword>
<dbReference type="GO" id="GO:0005634">
    <property type="term" value="C:nucleus"/>
    <property type="evidence" value="ECO:0007669"/>
    <property type="project" value="UniProtKB-SubCell"/>
</dbReference>
<dbReference type="STRING" id="64791.A0A151WI41"/>
<evidence type="ECO:0000256" key="5">
    <source>
        <dbReference type="ARBA" id="ARBA00022723"/>
    </source>
</evidence>
<gene>
    <name evidence="9" type="ORF">ALC60_13284</name>
</gene>
<evidence type="ECO:0000256" key="4">
    <source>
        <dbReference type="ARBA" id="ARBA00022722"/>
    </source>
</evidence>
<dbReference type="Proteomes" id="UP000075809">
    <property type="component" value="Unassembled WGS sequence"/>
</dbReference>
<protein>
    <submittedName>
        <fullName evidence="9">Putative nuclease HARBI1</fullName>
    </submittedName>
</protein>
<dbReference type="GO" id="GO:0016787">
    <property type="term" value="F:hydrolase activity"/>
    <property type="evidence" value="ECO:0007669"/>
    <property type="project" value="UniProtKB-KW"/>
</dbReference>
<name>A0A151WI41_9HYME</name>
<keyword evidence="4" id="KW-0540">Nuclease</keyword>
<evidence type="ECO:0000313" key="10">
    <source>
        <dbReference type="Proteomes" id="UP000075809"/>
    </source>
</evidence>
<evidence type="ECO:0000259" key="8">
    <source>
        <dbReference type="Pfam" id="PF13359"/>
    </source>
</evidence>
<dbReference type="AlphaFoldDB" id="A0A151WI41"/>
<comment type="cofactor">
    <cofactor evidence="1">
        <name>a divalent metal cation</name>
        <dbReference type="ChEBI" id="CHEBI:60240"/>
    </cofactor>
</comment>
<evidence type="ECO:0000256" key="2">
    <source>
        <dbReference type="ARBA" id="ARBA00004123"/>
    </source>
</evidence>
<reference evidence="9 10" key="1">
    <citation type="submission" date="2015-09" db="EMBL/GenBank/DDBJ databases">
        <title>Trachymyrmex zeteki WGS genome.</title>
        <authorList>
            <person name="Nygaard S."/>
            <person name="Hu H."/>
            <person name="Boomsma J."/>
            <person name="Zhang G."/>
        </authorList>
    </citation>
    <scope>NUCLEOTIDE SEQUENCE [LARGE SCALE GENOMIC DNA]</scope>
    <source>
        <strain evidence="9">Tzet28-1</strain>
        <tissue evidence="9">Whole body</tissue>
    </source>
</reference>
<keyword evidence="5" id="KW-0479">Metal-binding</keyword>
<feature type="domain" description="DDE Tnp4" evidence="8">
    <location>
        <begin position="200"/>
        <end position="327"/>
    </location>
</feature>
<dbReference type="GO" id="GO:0046872">
    <property type="term" value="F:metal ion binding"/>
    <property type="evidence" value="ECO:0007669"/>
    <property type="project" value="UniProtKB-KW"/>
</dbReference>
<evidence type="ECO:0000313" key="9">
    <source>
        <dbReference type="EMBL" id="KYQ47529.1"/>
    </source>
</evidence>
<sequence>MNSDVLALFIIAFRKKISETLDRTATEIKLKKLVRALYLLNKRKNKNKLRKRKYWVHPIFSTDNRKRHGASNNLIRELHFYNDEKFINYFRMTPEVFDKLFTAVDPYITKQECVREAIPPNIRLEICLRYLASGDSMRSLSYAFRVAHNTISKIVSETCEAIWIALKDTVFEQPSKDLWKKIANEFEENWDFPNCIGAIDGKHVIQAPPNSGSSFYNYKGQHSINLLAVCDAKYRFTFIDIGAEGRQSDGGVFRNSKLYTSLEENSLQIPLPVVVGTNGPILPYVIVADEAFALKNYMMRPYSRHRENPRNANSYTESTHGSLKKIVTYYKYIYIPIVVTKFSSMCRKCIVSL</sequence>
<comment type="subcellular location">
    <subcellularLocation>
        <location evidence="2">Nucleus</location>
    </subcellularLocation>
</comment>
<accession>A0A151WI41</accession>
<evidence type="ECO:0000256" key="6">
    <source>
        <dbReference type="ARBA" id="ARBA00022801"/>
    </source>
</evidence>
<comment type="similarity">
    <text evidence="3">Belongs to the HARBI1 family.</text>
</comment>
<keyword evidence="10" id="KW-1185">Reference proteome</keyword>
<dbReference type="PANTHER" id="PTHR22930">
    <property type="match status" value="1"/>
</dbReference>
<dbReference type="GO" id="GO:0004518">
    <property type="term" value="F:nuclease activity"/>
    <property type="evidence" value="ECO:0007669"/>
    <property type="project" value="UniProtKB-KW"/>
</dbReference>
<evidence type="ECO:0000256" key="1">
    <source>
        <dbReference type="ARBA" id="ARBA00001968"/>
    </source>
</evidence>
<dbReference type="InterPro" id="IPR045249">
    <property type="entry name" value="HARBI1-like"/>
</dbReference>
<dbReference type="EMBL" id="KQ983089">
    <property type="protein sequence ID" value="KYQ47529.1"/>
    <property type="molecule type" value="Genomic_DNA"/>
</dbReference>
<organism evidence="9 10">
    <name type="scientific">Mycetomoellerius zeteki</name>
    <dbReference type="NCBI Taxonomy" id="64791"/>
    <lineage>
        <taxon>Eukaryota</taxon>
        <taxon>Metazoa</taxon>
        <taxon>Ecdysozoa</taxon>
        <taxon>Arthropoda</taxon>
        <taxon>Hexapoda</taxon>
        <taxon>Insecta</taxon>
        <taxon>Pterygota</taxon>
        <taxon>Neoptera</taxon>
        <taxon>Endopterygota</taxon>
        <taxon>Hymenoptera</taxon>
        <taxon>Apocrita</taxon>
        <taxon>Aculeata</taxon>
        <taxon>Formicoidea</taxon>
        <taxon>Formicidae</taxon>
        <taxon>Myrmicinae</taxon>
        <taxon>Mycetomoellerius</taxon>
    </lineage>
</organism>
<keyword evidence="6" id="KW-0378">Hydrolase</keyword>
<dbReference type="InterPro" id="IPR027806">
    <property type="entry name" value="HARBI1_dom"/>
</dbReference>
<evidence type="ECO:0000256" key="7">
    <source>
        <dbReference type="ARBA" id="ARBA00023242"/>
    </source>
</evidence>
<dbReference type="Pfam" id="PF13359">
    <property type="entry name" value="DDE_Tnp_4"/>
    <property type="match status" value="1"/>
</dbReference>
<dbReference type="PANTHER" id="PTHR22930:SF269">
    <property type="entry name" value="NUCLEASE HARBI1-LIKE PROTEIN"/>
    <property type="match status" value="1"/>
</dbReference>
<evidence type="ECO:0000256" key="3">
    <source>
        <dbReference type="ARBA" id="ARBA00006958"/>
    </source>
</evidence>
<proteinExistence type="inferred from homology"/>